<dbReference type="AlphaFoldDB" id="A0AAW2DIZ7"/>
<protein>
    <recommendedName>
        <fullName evidence="4">Retrotransposon gag domain-containing protein</fullName>
    </recommendedName>
</protein>
<comment type="caution">
    <text evidence="2">The sequence shown here is derived from an EMBL/GenBank/DDBJ whole genome shotgun (WGS) entry which is preliminary data.</text>
</comment>
<feature type="compositionally biased region" description="Basic residues" evidence="1">
    <location>
        <begin position="367"/>
        <end position="376"/>
    </location>
</feature>
<gene>
    <name evidence="2" type="ORF">SO802_010792</name>
</gene>
<keyword evidence="3" id="KW-1185">Reference proteome</keyword>
<evidence type="ECO:0000313" key="3">
    <source>
        <dbReference type="Proteomes" id="UP001459277"/>
    </source>
</evidence>
<evidence type="ECO:0008006" key="4">
    <source>
        <dbReference type="Google" id="ProtNLM"/>
    </source>
</evidence>
<reference evidence="2 3" key="1">
    <citation type="submission" date="2024-01" db="EMBL/GenBank/DDBJ databases">
        <title>A telomere-to-telomere, gap-free genome of sweet tea (Lithocarpus litseifolius).</title>
        <authorList>
            <person name="Zhou J."/>
        </authorList>
    </citation>
    <scope>NUCLEOTIDE SEQUENCE [LARGE SCALE GENOMIC DNA]</scope>
    <source>
        <strain evidence="2">Zhou-2022a</strain>
        <tissue evidence="2">Leaf</tissue>
    </source>
</reference>
<evidence type="ECO:0000256" key="1">
    <source>
        <dbReference type="SAM" id="MobiDB-lite"/>
    </source>
</evidence>
<name>A0AAW2DIZ7_9ROSI</name>
<proteinExistence type="predicted"/>
<dbReference type="Proteomes" id="UP001459277">
    <property type="component" value="Unassembled WGS sequence"/>
</dbReference>
<organism evidence="2 3">
    <name type="scientific">Lithocarpus litseifolius</name>
    <dbReference type="NCBI Taxonomy" id="425828"/>
    <lineage>
        <taxon>Eukaryota</taxon>
        <taxon>Viridiplantae</taxon>
        <taxon>Streptophyta</taxon>
        <taxon>Embryophyta</taxon>
        <taxon>Tracheophyta</taxon>
        <taxon>Spermatophyta</taxon>
        <taxon>Magnoliopsida</taxon>
        <taxon>eudicotyledons</taxon>
        <taxon>Gunneridae</taxon>
        <taxon>Pentapetalae</taxon>
        <taxon>rosids</taxon>
        <taxon>fabids</taxon>
        <taxon>Fagales</taxon>
        <taxon>Fagaceae</taxon>
        <taxon>Lithocarpus</taxon>
    </lineage>
</organism>
<feature type="region of interest" description="Disordered" evidence="1">
    <location>
        <begin position="359"/>
        <end position="380"/>
    </location>
</feature>
<sequence>MAISEAPYFDGYETYPRDFVNWMTGMEQFFEQANFADNKKVRYAKLKLRGKAQRFWENLEYFRYMNYEPAISVWEDMKEKLCDEYLSPYYRAKYLPQSQCSTFQVEANTMTPHPHPISCPQCTFEQSTKELKELSKQLMKNVQDMIAQMKQMKIIGHNELIAAPIDDNIDDDILVVENPHATPKPNVDKDVHASASATLTCVQGNEPIEELQGEEMVSTESIMLEGAHDVILEANESTFDQPSMVHEDKQFAKVEKVDNIVLPIVQDKIMLIPHIDFIIPEEFDMVEFKVFLFSMLPKDVWVSFKADFGCFGMNQGRFQLFRYEPRPISARFGRCSPHLIRSIRPDSGQYWPGSARIKPSRRESVTKKKKKKKKLRLGTDARAAVSDAAPHVRPRWNLVLHPPSRVRVS</sequence>
<evidence type="ECO:0000313" key="2">
    <source>
        <dbReference type="EMBL" id="KAL0009290.1"/>
    </source>
</evidence>
<accession>A0AAW2DIZ7</accession>
<dbReference type="EMBL" id="JAZDWU010000003">
    <property type="protein sequence ID" value="KAL0009290.1"/>
    <property type="molecule type" value="Genomic_DNA"/>
</dbReference>